<gene>
    <name evidence="2" type="ORF">MELIAE_LOCUS2675</name>
</gene>
<dbReference type="AlphaFoldDB" id="A0A9P0FDK0"/>
<evidence type="ECO:0000313" key="2">
    <source>
        <dbReference type="EMBL" id="CAH0549566.1"/>
    </source>
</evidence>
<evidence type="ECO:0008006" key="4">
    <source>
        <dbReference type="Google" id="ProtNLM"/>
    </source>
</evidence>
<dbReference type="PANTHER" id="PTHR21505:SF8">
    <property type="entry name" value="DPT-YFP REPRESSOR BY OVEREXPRESSION, ISOFORM D-RELATED"/>
    <property type="match status" value="1"/>
</dbReference>
<dbReference type="Proteomes" id="UP001154078">
    <property type="component" value="Chromosome 11"/>
</dbReference>
<feature type="compositionally biased region" description="Acidic residues" evidence="1">
    <location>
        <begin position="70"/>
        <end position="87"/>
    </location>
</feature>
<dbReference type="OrthoDB" id="6152242at2759"/>
<organism evidence="2 3">
    <name type="scientific">Brassicogethes aeneus</name>
    <name type="common">Rape pollen beetle</name>
    <name type="synonym">Meligethes aeneus</name>
    <dbReference type="NCBI Taxonomy" id="1431903"/>
    <lineage>
        <taxon>Eukaryota</taxon>
        <taxon>Metazoa</taxon>
        <taxon>Ecdysozoa</taxon>
        <taxon>Arthropoda</taxon>
        <taxon>Hexapoda</taxon>
        <taxon>Insecta</taxon>
        <taxon>Pterygota</taxon>
        <taxon>Neoptera</taxon>
        <taxon>Endopterygota</taxon>
        <taxon>Coleoptera</taxon>
        <taxon>Polyphaga</taxon>
        <taxon>Cucujiformia</taxon>
        <taxon>Nitidulidae</taxon>
        <taxon>Meligethinae</taxon>
        <taxon>Brassicogethes</taxon>
    </lineage>
</organism>
<feature type="region of interest" description="Disordered" evidence="1">
    <location>
        <begin position="57"/>
        <end position="128"/>
    </location>
</feature>
<dbReference type="PANTHER" id="PTHR21505">
    <property type="entry name" value="MADF DOMAIN-CONTAINING PROTEIN-RELATED"/>
    <property type="match status" value="1"/>
</dbReference>
<accession>A0A9P0FDK0</accession>
<proteinExistence type="predicted"/>
<evidence type="ECO:0000256" key="1">
    <source>
        <dbReference type="SAM" id="MobiDB-lite"/>
    </source>
</evidence>
<feature type="compositionally biased region" description="Basic and acidic residues" evidence="1">
    <location>
        <begin position="98"/>
        <end position="109"/>
    </location>
</feature>
<feature type="compositionally biased region" description="Polar residues" evidence="1">
    <location>
        <begin position="110"/>
        <end position="128"/>
    </location>
</feature>
<keyword evidence="3" id="KW-1185">Reference proteome</keyword>
<reference evidence="2" key="1">
    <citation type="submission" date="2021-12" db="EMBL/GenBank/DDBJ databases">
        <authorList>
            <person name="King R."/>
        </authorList>
    </citation>
    <scope>NUCLEOTIDE SEQUENCE</scope>
</reference>
<sequence>MQKLQNLRTAFRKELRRVEESKRSGAGYDDIYVPKLWYYDLLLFTCDDVLPRASLESRKRPFPNISTLDTDVESENEVNEIEEEDREDNFANNVTQNNDHESQNTDFSERSSSQVSLAETSKSTKLKQ</sequence>
<protein>
    <recommendedName>
        <fullName evidence="4">MADF domain-containing protein</fullName>
    </recommendedName>
</protein>
<name>A0A9P0FDK0_BRAAE</name>
<dbReference type="EMBL" id="OV121142">
    <property type="protein sequence ID" value="CAH0549566.1"/>
    <property type="molecule type" value="Genomic_DNA"/>
</dbReference>
<evidence type="ECO:0000313" key="3">
    <source>
        <dbReference type="Proteomes" id="UP001154078"/>
    </source>
</evidence>